<dbReference type="EC" id="6.1.1.16" evidence="12"/>
<feature type="binding site" evidence="12">
    <location>
        <position position="311"/>
    </location>
    <ligand>
        <name>Zn(2+)</name>
        <dbReference type="ChEBI" id="CHEBI:29105"/>
    </ligand>
</feature>
<evidence type="ECO:0000256" key="3">
    <source>
        <dbReference type="ARBA" id="ARBA00022490"/>
    </source>
</evidence>
<keyword evidence="3 12" id="KW-0963">Cytoplasm</keyword>
<keyword evidence="6 12" id="KW-0547">Nucleotide-binding</keyword>
<feature type="binding site" evidence="12">
    <location>
        <position position="68"/>
    </location>
    <ligand>
        <name>Zn(2+)</name>
        <dbReference type="ChEBI" id="CHEBI:29105"/>
    </ligand>
</feature>
<dbReference type="InterPro" id="IPR014729">
    <property type="entry name" value="Rossmann-like_a/b/a_fold"/>
</dbReference>
<evidence type="ECO:0000256" key="6">
    <source>
        <dbReference type="ARBA" id="ARBA00022741"/>
    </source>
</evidence>
<dbReference type="InterPro" id="IPR009080">
    <property type="entry name" value="tRNAsynth_Ia_anticodon-bd"/>
</dbReference>
<comment type="subunit">
    <text evidence="2 12">Monomer.</text>
</comment>
<evidence type="ECO:0000256" key="9">
    <source>
        <dbReference type="ARBA" id="ARBA00022917"/>
    </source>
</evidence>
<evidence type="ECO:0000256" key="13">
    <source>
        <dbReference type="SAM" id="MobiDB-lite"/>
    </source>
</evidence>
<keyword evidence="8 12" id="KW-0067">ATP-binding</keyword>
<dbReference type="InterPro" id="IPR015273">
    <property type="entry name" value="Cys-tRNA-synt_Ia_DALR"/>
</dbReference>
<dbReference type="InterPro" id="IPR024909">
    <property type="entry name" value="Cys-tRNA/MSH_ligase"/>
</dbReference>
<feature type="binding site" evidence="12">
    <location>
        <position position="282"/>
    </location>
    <ligand>
        <name>Zn(2+)</name>
        <dbReference type="ChEBI" id="CHEBI:29105"/>
    </ligand>
</feature>
<dbReference type="GO" id="GO:0005829">
    <property type="term" value="C:cytosol"/>
    <property type="evidence" value="ECO:0007669"/>
    <property type="project" value="TreeGrafter"/>
</dbReference>
<dbReference type="SUPFAM" id="SSF52374">
    <property type="entry name" value="Nucleotidylyl transferase"/>
    <property type="match status" value="1"/>
</dbReference>
<feature type="region of interest" description="Disordered" evidence="13">
    <location>
        <begin position="204"/>
        <end position="233"/>
    </location>
</feature>
<dbReference type="Gene3D" id="1.20.120.1910">
    <property type="entry name" value="Cysteine-tRNA ligase, C-terminal anti-codon recognition domain"/>
    <property type="match status" value="1"/>
</dbReference>
<evidence type="ECO:0000256" key="8">
    <source>
        <dbReference type="ARBA" id="ARBA00022840"/>
    </source>
</evidence>
<gene>
    <name evidence="12" type="primary">cysS</name>
    <name evidence="15" type="ORF">ALMA_0301</name>
</gene>
<dbReference type="Pfam" id="PF09190">
    <property type="entry name" value="DALR_2"/>
    <property type="match status" value="1"/>
</dbReference>
<comment type="caution">
    <text evidence="15">The sequence shown here is derived from an EMBL/GenBank/DDBJ whole genome shotgun (WGS) entry which is preliminary data.</text>
</comment>
<evidence type="ECO:0000313" key="15">
    <source>
        <dbReference type="EMBL" id="OZG54976.1"/>
    </source>
</evidence>
<dbReference type="PANTHER" id="PTHR10890:SF30">
    <property type="entry name" value="CYSTEINE--TRNA LIGASE"/>
    <property type="match status" value="1"/>
</dbReference>
<feature type="domain" description="Cysteinyl-tRNA synthetase class Ia DALR" evidence="14">
    <location>
        <begin position="422"/>
        <end position="483"/>
    </location>
</feature>
<keyword evidence="5 12" id="KW-0479">Metal-binding</keyword>
<feature type="short sequence motif" description="'KMSKS' region" evidence="12">
    <location>
        <begin position="338"/>
        <end position="342"/>
    </location>
</feature>
<comment type="catalytic activity">
    <reaction evidence="11 12">
        <text>tRNA(Cys) + L-cysteine + ATP = L-cysteinyl-tRNA(Cys) + AMP + diphosphate</text>
        <dbReference type="Rhea" id="RHEA:17773"/>
        <dbReference type="Rhea" id="RHEA-COMP:9661"/>
        <dbReference type="Rhea" id="RHEA-COMP:9679"/>
        <dbReference type="ChEBI" id="CHEBI:30616"/>
        <dbReference type="ChEBI" id="CHEBI:33019"/>
        <dbReference type="ChEBI" id="CHEBI:35235"/>
        <dbReference type="ChEBI" id="CHEBI:78442"/>
        <dbReference type="ChEBI" id="CHEBI:78517"/>
        <dbReference type="ChEBI" id="CHEBI:456215"/>
        <dbReference type="EC" id="6.1.1.16"/>
    </reaction>
</comment>
<evidence type="ECO:0000256" key="1">
    <source>
        <dbReference type="ARBA" id="ARBA00005594"/>
    </source>
</evidence>
<evidence type="ECO:0000313" key="16">
    <source>
        <dbReference type="Proteomes" id="UP000243657"/>
    </source>
</evidence>
<dbReference type="HAMAP" id="MF_00041">
    <property type="entry name" value="Cys_tRNA_synth"/>
    <property type="match status" value="1"/>
</dbReference>
<sequence length="552" mass="60202">MAVHAFLCSVYRHSHFSPAPLSLHANNLDSMTNTISPAAGALKVYNTATHSIIPFEPLREGHVGMYVCGATVQSSPHVGHLRAAVAFDIIRRWFMKLGYEVTFVRNVTDIDDKILDKSATAGQQWWQRAYIYEREFTHAYELLGVLAPTYEPRATGHVPEMVELIQRLIARGHAYVVQNPDGTPSGNVYFSVPSWPQYGELTHQETGTLSASDATSTTESAAPSVDKAGADKYNPVDAADLSEDKHSPRDFALWKAPKDTDPLSARWDTPFGPGRPGWHIECSAMSHKYLGDEFDIHGGGLDLRFPHHENEVAQSHAAGWGFAQVWMHSAWVTQKGEKMSKSLGNGLSLENVLEGYTPWMVRFALGSVQYRSMLEWGDQTLDEAKAAYERITGFLERASAALSQAGRALPEADASADELPEQFVKAMNEDFNIPGALGSIFSTVREGNSSLASADLDEVAHALRSVRSMLDVLGLDPLNAQWSGASGRIDTEESSADHAALDALVRAQLDARAAARASKDFAQADAIRDALNAAGITIEDGPHGSTWTLTRS</sequence>
<dbReference type="PRINTS" id="PR00983">
    <property type="entry name" value="TRNASYNTHCYS"/>
</dbReference>
<keyword evidence="4 12" id="KW-0436">Ligase</keyword>
<dbReference type="PANTHER" id="PTHR10890">
    <property type="entry name" value="CYSTEINYL-TRNA SYNTHETASE"/>
    <property type="match status" value="1"/>
</dbReference>
<accession>A0A261F7X3</accession>
<dbReference type="GO" id="GO:0006423">
    <property type="term" value="P:cysteinyl-tRNA aminoacylation"/>
    <property type="evidence" value="ECO:0007669"/>
    <property type="project" value="UniProtKB-UniRule"/>
</dbReference>
<dbReference type="Pfam" id="PF01406">
    <property type="entry name" value="tRNA-synt_1e"/>
    <property type="match status" value="1"/>
</dbReference>
<evidence type="ECO:0000256" key="11">
    <source>
        <dbReference type="ARBA" id="ARBA00047398"/>
    </source>
</evidence>
<reference evidence="15 16" key="1">
    <citation type="journal article" date="2017" name="BMC Genomics">
        <title>Comparative genomic and phylogenomic analyses of the Bifidobacteriaceae family.</title>
        <authorList>
            <person name="Lugli G.A."/>
            <person name="Milani C."/>
            <person name="Turroni F."/>
            <person name="Duranti S."/>
            <person name="Mancabelli L."/>
            <person name="Mangifesta M."/>
            <person name="Ferrario C."/>
            <person name="Modesto M."/>
            <person name="Mattarelli P."/>
            <person name="Jiri K."/>
            <person name="van Sinderen D."/>
            <person name="Ventura M."/>
        </authorList>
    </citation>
    <scope>NUCLEOTIDE SEQUENCE [LARGE SCALE GENOMIC DNA]</scope>
    <source>
        <strain evidence="15 16">DSM 24762</strain>
    </source>
</reference>
<dbReference type="GO" id="GO:0008270">
    <property type="term" value="F:zinc ion binding"/>
    <property type="evidence" value="ECO:0007669"/>
    <property type="project" value="UniProtKB-UniRule"/>
</dbReference>
<feature type="binding site" evidence="12">
    <location>
        <position position="307"/>
    </location>
    <ligand>
        <name>Zn(2+)</name>
        <dbReference type="ChEBI" id="CHEBI:29105"/>
    </ligand>
</feature>
<dbReference type="SUPFAM" id="SSF47323">
    <property type="entry name" value="Anticodon-binding domain of a subclass of class I aminoacyl-tRNA synthetases"/>
    <property type="match status" value="1"/>
</dbReference>
<dbReference type="AlphaFoldDB" id="A0A261F7X3"/>
<keyword evidence="9 12" id="KW-0648">Protein biosynthesis</keyword>
<evidence type="ECO:0000256" key="2">
    <source>
        <dbReference type="ARBA" id="ARBA00011245"/>
    </source>
</evidence>
<dbReference type="Gene3D" id="3.40.50.620">
    <property type="entry name" value="HUPs"/>
    <property type="match status" value="1"/>
</dbReference>
<dbReference type="Pfam" id="PF23493">
    <property type="entry name" value="CysS_C"/>
    <property type="match status" value="1"/>
</dbReference>
<evidence type="ECO:0000256" key="4">
    <source>
        <dbReference type="ARBA" id="ARBA00022598"/>
    </source>
</evidence>
<keyword evidence="10 12" id="KW-0030">Aminoacyl-tRNA synthetase</keyword>
<evidence type="ECO:0000256" key="10">
    <source>
        <dbReference type="ARBA" id="ARBA00023146"/>
    </source>
</evidence>
<name>A0A261F7X3_9BIFI</name>
<dbReference type="GO" id="GO:0004817">
    <property type="term" value="F:cysteine-tRNA ligase activity"/>
    <property type="evidence" value="ECO:0007669"/>
    <property type="project" value="UniProtKB-UniRule"/>
</dbReference>
<keyword evidence="7 12" id="KW-0862">Zinc</keyword>
<organism evidence="15 16">
    <name type="scientific">Alloscardovia macacae</name>
    <dbReference type="NCBI Taxonomy" id="1160091"/>
    <lineage>
        <taxon>Bacteria</taxon>
        <taxon>Bacillati</taxon>
        <taxon>Actinomycetota</taxon>
        <taxon>Actinomycetes</taxon>
        <taxon>Bifidobacteriales</taxon>
        <taxon>Bifidobacteriaceae</taxon>
        <taxon>Alloscardovia</taxon>
    </lineage>
</organism>
<comment type="subcellular location">
    <subcellularLocation>
        <location evidence="12">Cytoplasm</location>
    </subcellularLocation>
</comment>
<feature type="compositionally biased region" description="Low complexity" evidence="13">
    <location>
        <begin position="206"/>
        <end position="224"/>
    </location>
</feature>
<evidence type="ECO:0000256" key="5">
    <source>
        <dbReference type="ARBA" id="ARBA00022723"/>
    </source>
</evidence>
<dbReference type="InterPro" id="IPR032678">
    <property type="entry name" value="tRNA-synt_1_cat_dom"/>
</dbReference>
<comment type="similarity">
    <text evidence="1 12">Belongs to the class-I aminoacyl-tRNA synthetase family.</text>
</comment>
<comment type="cofactor">
    <cofactor evidence="12">
        <name>Zn(2+)</name>
        <dbReference type="ChEBI" id="CHEBI:29105"/>
    </cofactor>
    <text evidence="12">Binds 1 zinc ion per subunit.</text>
</comment>
<dbReference type="InterPro" id="IPR056411">
    <property type="entry name" value="CysS_C"/>
</dbReference>
<evidence type="ECO:0000256" key="7">
    <source>
        <dbReference type="ARBA" id="ARBA00022833"/>
    </source>
</evidence>
<feature type="short sequence motif" description="'HIGH' region" evidence="12">
    <location>
        <begin position="70"/>
        <end position="80"/>
    </location>
</feature>
<dbReference type="GO" id="GO:0005524">
    <property type="term" value="F:ATP binding"/>
    <property type="evidence" value="ECO:0007669"/>
    <property type="project" value="UniProtKB-UniRule"/>
</dbReference>
<dbReference type="Proteomes" id="UP000243657">
    <property type="component" value="Unassembled WGS sequence"/>
</dbReference>
<protein>
    <recommendedName>
        <fullName evidence="12">Cysteine--tRNA ligase</fullName>
        <ecNumber evidence="12">6.1.1.16</ecNumber>
    </recommendedName>
    <alternativeName>
        <fullName evidence="12">Cysteinyl-tRNA synthetase</fullName>
        <shortName evidence="12">CysRS</shortName>
    </alternativeName>
</protein>
<evidence type="ECO:0000256" key="12">
    <source>
        <dbReference type="HAMAP-Rule" id="MF_00041"/>
    </source>
</evidence>
<evidence type="ECO:0000259" key="14">
    <source>
        <dbReference type="SMART" id="SM00840"/>
    </source>
</evidence>
<dbReference type="InterPro" id="IPR015803">
    <property type="entry name" value="Cys-tRNA-ligase"/>
</dbReference>
<feature type="binding site" evidence="12">
    <location>
        <position position="341"/>
    </location>
    <ligand>
        <name>ATP</name>
        <dbReference type="ChEBI" id="CHEBI:30616"/>
    </ligand>
</feature>
<dbReference type="NCBIfam" id="TIGR00435">
    <property type="entry name" value="cysS"/>
    <property type="match status" value="1"/>
</dbReference>
<keyword evidence="16" id="KW-1185">Reference proteome</keyword>
<dbReference type="CDD" id="cd00672">
    <property type="entry name" value="CysRS_core"/>
    <property type="match status" value="1"/>
</dbReference>
<proteinExistence type="inferred from homology"/>
<dbReference type="EMBL" id="MWWT01000001">
    <property type="protein sequence ID" value="OZG54976.1"/>
    <property type="molecule type" value="Genomic_DNA"/>
</dbReference>
<dbReference type="SMART" id="SM00840">
    <property type="entry name" value="DALR_2"/>
    <property type="match status" value="1"/>
</dbReference>